<proteinExistence type="predicted"/>
<dbReference type="Pfam" id="PF05691">
    <property type="entry name" value="Raffinose_syn"/>
    <property type="match status" value="2"/>
</dbReference>
<dbReference type="InterPro" id="IPR008811">
    <property type="entry name" value="Glycosyl_hydrolases_36"/>
</dbReference>
<reference evidence="2 3" key="1">
    <citation type="submission" date="2024-01" db="EMBL/GenBank/DDBJ databases">
        <title>The genomes of 5 underutilized Papilionoideae crops provide insights into root nodulation and disease resistanc.</title>
        <authorList>
            <person name="Jiang F."/>
        </authorList>
    </citation>
    <scope>NUCLEOTIDE SEQUENCE [LARGE SCALE GENOMIC DNA]</scope>
    <source>
        <strain evidence="2">LVBAO_FW01</strain>
        <tissue evidence="2">Leaves</tissue>
    </source>
</reference>
<evidence type="ECO:0000313" key="2">
    <source>
        <dbReference type="EMBL" id="KAK7331186.1"/>
    </source>
</evidence>
<dbReference type="AlphaFoldDB" id="A0AAN9L8M7"/>
<evidence type="ECO:0000256" key="1">
    <source>
        <dbReference type="ARBA" id="ARBA00023277"/>
    </source>
</evidence>
<dbReference type="PANTHER" id="PTHR31268:SF26">
    <property type="entry name" value="GALACTINOL--SUCROSE GALACTOSYLTRANSFERASE"/>
    <property type="match status" value="1"/>
</dbReference>
<name>A0AAN9L8M7_CANGL</name>
<comment type="caution">
    <text evidence="2">The sequence shown here is derived from an EMBL/GenBank/DDBJ whole genome shotgun (WGS) entry which is preliminary data.</text>
</comment>
<dbReference type="Proteomes" id="UP001367508">
    <property type="component" value="Unassembled WGS sequence"/>
</dbReference>
<sequence>MDNKSLLKIWNLNKCGGVMGIFNCQGTGSWPGLEILRSSTGALTRLSKEESLDITLKVLHCDVFTESPIKVNNQIIQFAPIGLTNMYNSGGAVEAVESSSSSGSKIHIRGRGGGDFGAYSNLKPKSCSINSEDLKFQFREKDNIFGIAIPAKSSSWDMTICY</sequence>
<evidence type="ECO:0000313" key="3">
    <source>
        <dbReference type="Proteomes" id="UP001367508"/>
    </source>
</evidence>
<dbReference type="PANTHER" id="PTHR31268">
    <property type="match status" value="1"/>
</dbReference>
<organism evidence="2 3">
    <name type="scientific">Canavalia gladiata</name>
    <name type="common">Sword bean</name>
    <name type="synonym">Dolichos gladiatus</name>
    <dbReference type="NCBI Taxonomy" id="3824"/>
    <lineage>
        <taxon>Eukaryota</taxon>
        <taxon>Viridiplantae</taxon>
        <taxon>Streptophyta</taxon>
        <taxon>Embryophyta</taxon>
        <taxon>Tracheophyta</taxon>
        <taxon>Spermatophyta</taxon>
        <taxon>Magnoliopsida</taxon>
        <taxon>eudicotyledons</taxon>
        <taxon>Gunneridae</taxon>
        <taxon>Pentapetalae</taxon>
        <taxon>rosids</taxon>
        <taxon>fabids</taxon>
        <taxon>Fabales</taxon>
        <taxon>Fabaceae</taxon>
        <taxon>Papilionoideae</taxon>
        <taxon>50 kb inversion clade</taxon>
        <taxon>NPAAA clade</taxon>
        <taxon>indigoferoid/millettioid clade</taxon>
        <taxon>Phaseoleae</taxon>
        <taxon>Canavalia</taxon>
    </lineage>
</organism>
<protein>
    <submittedName>
        <fullName evidence="2">Uncharacterized protein</fullName>
    </submittedName>
</protein>
<keyword evidence="1" id="KW-0119">Carbohydrate metabolism</keyword>
<dbReference type="EMBL" id="JAYMYQ010000005">
    <property type="protein sequence ID" value="KAK7331186.1"/>
    <property type="molecule type" value="Genomic_DNA"/>
</dbReference>
<keyword evidence="3" id="KW-1185">Reference proteome</keyword>
<accession>A0AAN9L8M7</accession>
<gene>
    <name evidence="2" type="ORF">VNO77_25404</name>
</gene>